<feature type="region of interest" description="Disordered" evidence="1">
    <location>
        <begin position="209"/>
        <end position="230"/>
    </location>
</feature>
<dbReference type="Proteomes" id="UP000756132">
    <property type="component" value="Chromosome 13"/>
</dbReference>
<dbReference type="GeneID" id="71994007"/>
<name>A0A9Q8PML7_PASFU</name>
<dbReference type="KEGG" id="ffu:CLAFUR5_14129"/>
<gene>
    <name evidence="2" type="ORF">CLAFUR5_14129</name>
</gene>
<evidence type="ECO:0000313" key="3">
    <source>
        <dbReference type="Proteomes" id="UP000756132"/>
    </source>
</evidence>
<sequence length="400" mass="44067">MATTDPSLLPGQPVAPDQAQGAQIPLQSFNVPEFPPEAQGLKALTLTADIKMTEYQEELEKKSWSIPPLPQSIESLTLELFSMGYPAGFLTALAQRLPNLKSLVVYSQLFAGITNESQKDAIEAFKTWKDLRALHLLDVFAKPHFFENIAPWVTYNTSEKEGEARRGLMFLEINYTFRHTDEDFMGKIQAPELPLLIGPGLISCSLNLSEPESAEDDPDDPTNVEGEPGKEGIMAFNKSLADPLVEALTDEKTAPEGLRALNTTLYTLTAEMLQKVLEVQKNTMVLQATAEVEPGEDYKKKLLKALEVCKDLEQVEIIANPSLQFFMEVQNPRSGVMAKTFPAADDLDTLSKQCEKLSGFKANVLRTTSMGSVEWERKDGKWDGGVQLANGVVATGQVSV</sequence>
<accession>A0A9Q8PML7</accession>
<protein>
    <submittedName>
        <fullName evidence="2">Uncharacterized protein</fullName>
    </submittedName>
</protein>
<dbReference type="OrthoDB" id="5356476at2759"/>
<evidence type="ECO:0000313" key="2">
    <source>
        <dbReference type="EMBL" id="UJO25159.1"/>
    </source>
</evidence>
<dbReference type="EMBL" id="CP090175">
    <property type="protein sequence ID" value="UJO25159.1"/>
    <property type="molecule type" value="Genomic_DNA"/>
</dbReference>
<proteinExistence type="predicted"/>
<keyword evidence="3" id="KW-1185">Reference proteome</keyword>
<dbReference type="RefSeq" id="XP_047769525.1">
    <property type="nucleotide sequence ID" value="XM_047913277.1"/>
</dbReference>
<feature type="compositionally biased region" description="Acidic residues" evidence="1">
    <location>
        <begin position="212"/>
        <end position="222"/>
    </location>
</feature>
<dbReference type="OMA" id="MEVQNPR"/>
<reference evidence="2" key="2">
    <citation type="journal article" date="2022" name="Microb. Genom.">
        <title>A chromosome-scale genome assembly of the tomato pathogen Cladosporium fulvum reveals a compartmentalized genome architecture and the presence of a dispensable chromosome.</title>
        <authorList>
            <person name="Zaccaron A.Z."/>
            <person name="Chen L.H."/>
            <person name="Samaras A."/>
            <person name="Stergiopoulos I."/>
        </authorList>
    </citation>
    <scope>NUCLEOTIDE SEQUENCE</scope>
    <source>
        <strain evidence="2">Race5_Kim</strain>
    </source>
</reference>
<evidence type="ECO:0000256" key="1">
    <source>
        <dbReference type="SAM" id="MobiDB-lite"/>
    </source>
</evidence>
<dbReference type="AlphaFoldDB" id="A0A9Q8PML7"/>
<reference evidence="2" key="1">
    <citation type="submission" date="2021-12" db="EMBL/GenBank/DDBJ databases">
        <authorList>
            <person name="Zaccaron A."/>
            <person name="Stergiopoulos I."/>
        </authorList>
    </citation>
    <scope>NUCLEOTIDE SEQUENCE</scope>
    <source>
        <strain evidence="2">Race5_Kim</strain>
    </source>
</reference>
<organism evidence="2 3">
    <name type="scientific">Passalora fulva</name>
    <name type="common">Tomato leaf mold</name>
    <name type="synonym">Cladosporium fulvum</name>
    <dbReference type="NCBI Taxonomy" id="5499"/>
    <lineage>
        <taxon>Eukaryota</taxon>
        <taxon>Fungi</taxon>
        <taxon>Dikarya</taxon>
        <taxon>Ascomycota</taxon>
        <taxon>Pezizomycotina</taxon>
        <taxon>Dothideomycetes</taxon>
        <taxon>Dothideomycetidae</taxon>
        <taxon>Mycosphaerellales</taxon>
        <taxon>Mycosphaerellaceae</taxon>
        <taxon>Fulvia</taxon>
    </lineage>
</organism>
<feature type="region of interest" description="Disordered" evidence="1">
    <location>
        <begin position="1"/>
        <end position="20"/>
    </location>
</feature>